<dbReference type="InterPro" id="IPR015422">
    <property type="entry name" value="PyrdxlP-dep_Trfase_small"/>
</dbReference>
<dbReference type="EMBL" id="BFAV01000045">
    <property type="protein sequence ID" value="GBF32749.1"/>
    <property type="molecule type" value="Genomic_DNA"/>
</dbReference>
<protein>
    <recommendedName>
        <fullName evidence="4">threonine-phosphate decarboxylase</fullName>
        <ecNumber evidence="4">4.1.1.81</ecNumber>
    </recommendedName>
    <alternativeName>
        <fullName evidence="8">L-threonine-O-3-phosphate decarboxylase</fullName>
    </alternativeName>
</protein>
<dbReference type="SUPFAM" id="SSF53383">
    <property type="entry name" value="PLP-dependent transferases"/>
    <property type="match status" value="1"/>
</dbReference>
<dbReference type="CDD" id="cd00609">
    <property type="entry name" value="AAT_like"/>
    <property type="match status" value="1"/>
</dbReference>
<dbReference type="PANTHER" id="PTHR42885">
    <property type="entry name" value="HISTIDINOL-PHOSPHATE AMINOTRANSFERASE-RELATED"/>
    <property type="match status" value="1"/>
</dbReference>
<evidence type="ECO:0000256" key="7">
    <source>
        <dbReference type="ARBA" id="ARBA00023239"/>
    </source>
</evidence>
<keyword evidence="7" id="KW-0456">Lyase</keyword>
<dbReference type="Gene3D" id="3.90.1150.10">
    <property type="entry name" value="Aspartate Aminotransferase, domain 1"/>
    <property type="match status" value="1"/>
</dbReference>
<dbReference type="GO" id="GO:0009236">
    <property type="term" value="P:cobalamin biosynthetic process"/>
    <property type="evidence" value="ECO:0007669"/>
    <property type="project" value="UniProtKB-UniPathway"/>
</dbReference>
<dbReference type="UniPathway" id="UPA00148"/>
<organism evidence="11 12">
    <name type="scientific">Desulfocucumis palustris</name>
    <dbReference type="NCBI Taxonomy" id="1898651"/>
    <lineage>
        <taxon>Bacteria</taxon>
        <taxon>Bacillati</taxon>
        <taxon>Bacillota</taxon>
        <taxon>Clostridia</taxon>
        <taxon>Eubacteriales</taxon>
        <taxon>Desulfocucumaceae</taxon>
        <taxon>Desulfocucumis</taxon>
    </lineage>
</organism>
<evidence type="ECO:0000256" key="2">
    <source>
        <dbReference type="ARBA" id="ARBA00003444"/>
    </source>
</evidence>
<dbReference type="EC" id="4.1.1.81" evidence="4"/>
<evidence type="ECO:0000313" key="12">
    <source>
        <dbReference type="Proteomes" id="UP000239549"/>
    </source>
</evidence>
<reference evidence="12" key="1">
    <citation type="submission" date="2018-02" db="EMBL/GenBank/DDBJ databases">
        <title>Genome sequence of Desulfocucumis palustris strain NAW-5.</title>
        <authorList>
            <person name="Watanabe M."/>
            <person name="Kojima H."/>
            <person name="Fukui M."/>
        </authorList>
    </citation>
    <scope>NUCLEOTIDE SEQUENCE [LARGE SCALE GENOMIC DNA]</scope>
    <source>
        <strain evidence="12">NAW-5</strain>
    </source>
</reference>
<evidence type="ECO:0000256" key="8">
    <source>
        <dbReference type="ARBA" id="ARBA00029996"/>
    </source>
</evidence>
<evidence type="ECO:0000259" key="10">
    <source>
        <dbReference type="Pfam" id="PF00155"/>
    </source>
</evidence>
<feature type="domain" description="Aminotransferase class I/classII large" evidence="10">
    <location>
        <begin position="25"/>
        <end position="357"/>
    </location>
</feature>
<dbReference type="InterPro" id="IPR004839">
    <property type="entry name" value="Aminotransferase_I/II_large"/>
</dbReference>
<dbReference type="InterPro" id="IPR004838">
    <property type="entry name" value="NHTrfase_class1_PyrdxlP-BS"/>
</dbReference>
<keyword evidence="12" id="KW-1185">Reference proteome</keyword>
<dbReference type="InterPro" id="IPR015421">
    <property type="entry name" value="PyrdxlP-dep_Trfase_major"/>
</dbReference>
<comment type="function">
    <text evidence="2">Decarboxylates L-threonine-O-3-phosphate to yield (R)-1-amino-2-propanol O-2-phosphate, the precursor for the linkage between the nucleotide loop and the corrin ring in cobalamin.</text>
</comment>
<dbReference type="AlphaFoldDB" id="A0A2L2X943"/>
<comment type="cofactor">
    <cofactor evidence="1">
        <name>pyridoxal 5'-phosphate</name>
        <dbReference type="ChEBI" id="CHEBI:597326"/>
    </cofactor>
</comment>
<dbReference type="Pfam" id="PF00155">
    <property type="entry name" value="Aminotran_1_2"/>
    <property type="match status" value="1"/>
</dbReference>
<evidence type="ECO:0000313" key="11">
    <source>
        <dbReference type="EMBL" id="GBF32749.1"/>
    </source>
</evidence>
<keyword evidence="5" id="KW-0169">Cobalamin biosynthesis</keyword>
<gene>
    <name evidence="11" type="ORF">DCCM_0945</name>
</gene>
<dbReference type="GO" id="GO:0048472">
    <property type="term" value="F:threonine-phosphate decarboxylase activity"/>
    <property type="evidence" value="ECO:0007669"/>
    <property type="project" value="UniProtKB-EC"/>
</dbReference>
<dbReference type="PANTHER" id="PTHR42885:SF1">
    <property type="entry name" value="THREONINE-PHOSPHATE DECARBOXYLASE"/>
    <property type="match status" value="1"/>
</dbReference>
<name>A0A2L2X943_9FIRM</name>
<dbReference type="RefSeq" id="WP_104371225.1">
    <property type="nucleotide sequence ID" value="NZ_BFAV01000045.1"/>
</dbReference>
<sequence>MLLKQHQHGGNLARAAREYGLPERELIDFSASINPLGPSPGVFRAIAENLWRIRHYPDPDCRVFLNLLGEYLGVPPECIVPGNGGAELIYMLPTALKVTSALVVAPTFSEYSAAIRAAGGETEYFRLPVEGEIYSHLTELADKMAGYQAVFICNPNNPTGRLFRHDELSPLLEAASKTGTMLVVDEAFMDFVARRRDFTLMPRAVGSRNLVVLYSLTKFFGIPGLRLGALVAQPELAAELNRKRDPWRVNALAQVAAEAALADKGHMAATLDVVRTEREYLTAALSGIPGVRPLPGAANFLLLDLSRSGKNVQEIIIDLGRRGLLVRDCSNFYGLDGCHIRTAVRSREENDRLIAALREIMGGN</sequence>
<keyword evidence="6" id="KW-0663">Pyridoxal phosphate</keyword>
<proteinExistence type="predicted"/>
<evidence type="ECO:0000256" key="9">
    <source>
        <dbReference type="ARBA" id="ARBA00048531"/>
    </source>
</evidence>
<evidence type="ECO:0000256" key="3">
    <source>
        <dbReference type="ARBA" id="ARBA00004953"/>
    </source>
</evidence>
<dbReference type="InterPro" id="IPR005860">
    <property type="entry name" value="CobD"/>
</dbReference>
<evidence type="ECO:0000256" key="1">
    <source>
        <dbReference type="ARBA" id="ARBA00001933"/>
    </source>
</evidence>
<dbReference type="InterPro" id="IPR015424">
    <property type="entry name" value="PyrdxlP-dep_Trfase"/>
</dbReference>
<evidence type="ECO:0000256" key="4">
    <source>
        <dbReference type="ARBA" id="ARBA00012285"/>
    </source>
</evidence>
<accession>A0A2L2X943</accession>
<dbReference type="NCBIfam" id="TIGR01140">
    <property type="entry name" value="L_thr_O3P_dcar"/>
    <property type="match status" value="1"/>
</dbReference>
<dbReference type="PROSITE" id="PS00105">
    <property type="entry name" value="AA_TRANSFER_CLASS_1"/>
    <property type="match status" value="1"/>
</dbReference>
<dbReference type="OrthoDB" id="9813612at2"/>
<evidence type="ECO:0000256" key="6">
    <source>
        <dbReference type="ARBA" id="ARBA00022898"/>
    </source>
</evidence>
<dbReference type="GO" id="GO:0030170">
    <property type="term" value="F:pyridoxal phosphate binding"/>
    <property type="evidence" value="ECO:0007669"/>
    <property type="project" value="InterPro"/>
</dbReference>
<comment type="catalytic activity">
    <reaction evidence="9">
        <text>O-phospho-L-threonine + H(+) = (R)-1-aminopropan-2-yl phosphate + CO2</text>
        <dbReference type="Rhea" id="RHEA:11492"/>
        <dbReference type="ChEBI" id="CHEBI:15378"/>
        <dbReference type="ChEBI" id="CHEBI:16526"/>
        <dbReference type="ChEBI" id="CHEBI:58563"/>
        <dbReference type="ChEBI" id="CHEBI:58675"/>
        <dbReference type="EC" id="4.1.1.81"/>
    </reaction>
</comment>
<comment type="caution">
    <text evidence="11">The sequence shown here is derived from an EMBL/GenBank/DDBJ whole genome shotgun (WGS) entry which is preliminary data.</text>
</comment>
<dbReference type="Gene3D" id="3.40.640.10">
    <property type="entry name" value="Type I PLP-dependent aspartate aminotransferase-like (Major domain)"/>
    <property type="match status" value="1"/>
</dbReference>
<comment type="pathway">
    <text evidence="3">Cofactor biosynthesis; adenosylcobalamin biosynthesis.</text>
</comment>
<evidence type="ECO:0000256" key="5">
    <source>
        <dbReference type="ARBA" id="ARBA00022573"/>
    </source>
</evidence>
<dbReference type="Proteomes" id="UP000239549">
    <property type="component" value="Unassembled WGS sequence"/>
</dbReference>